<proteinExistence type="predicted"/>
<organism evidence="7 8">
    <name type="scientific">Rhizobium glycinendophyticum</name>
    <dbReference type="NCBI Taxonomy" id="2589807"/>
    <lineage>
        <taxon>Bacteria</taxon>
        <taxon>Pseudomonadati</taxon>
        <taxon>Pseudomonadota</taxon>
        <taxon>Alphaproteobacteria</taxon>
        <taxon>Hyphomicrobiales</taxon>
        <taxon>Rhizobiaceae</taxon>
        <taxon>Rhizobium/Agrobacterium group</taxon>
        <taxon>Rhizobium</taxon>
    </lineage>
</organism>
<dbReference type="GO" id="GO:0015171">
    <property type="term" value="F:amino acid transmembrane transporter activity"/>
    <property type="evidence" value="ECO:0007669"/>
    <property type="project" value="TreeGrafter"/>
</dbReference>
<dbReference type="RefSeq" id="WP_140828169.1">
    <property type="nucleotide sequence ID" value="NZ_VFYP01000001.1"/>
</dbReference>
<protein>
    <submittedName>
        <fullName evidence="7">LysE family translocator</fullName>
    </submittedName>
</protein>
<name>A0A504URR1_9HYPH</name>
<dbReference type="PANTHER" id="PTHR30086">
    <property type="entry name" value="ARGININE EXPORTER PROTEIN ARGO"/>
    <property type="match status" value="1"/>
</dbReference>
<evidence type="ECO:0000256" key="2">
    <source>
        <dbReference type="ARBA" id="ARBA00022475"/>
    </source>
</evidence>
<keyword evidence="4 6" id="KW-1133">Transmembrane helix</keyword>
<dbReference type="GO" id="GO:0005886">
    <property type="term" value="C:plasma membrane"/>
    <property type="evidence" value="ECO:0007669"/>
    <property type="project" value="UniProtKB-SubCell"/>
</dbReference>
<evidence type="ECO:0000256" key="5">
    <source>
        <dbReference type="ARBA" id="ARBA00023136"/>
    </source>
</evidence>
<keyword evidence="5 6" id="KW-0472">Membrane</keyword>
<evidence type="ECO:0000256" key="3">
    <source>
        <dbReference type="ARBA" id="ARBA00022692"/>
    </source>
</evidence>
<reference evidence="7 8" key="1">
    <citation type="submission" date="2019-06" db="EMBL/GenBank/DDBJ databases">
        <title>Rhizobium sp. CL12 isolated from roots of soybean.</title>
        <authorList>
            <person name="Wang C."/>
        </authorList>
    </citation>
    <scope>NUCLEOTIDE SEQUENCE [LARGE SCALE GENOMIC DNA]</scope>
    <source>
        <strain evidence="7 8">CL12</strain>
    </source>
</reference>
<evidence type="ECO:0000313" key="8">
    <source>
        <dbReference type="Proteomes" id="UP000316429"/>
    </source>
</evidence>
<keyword evidence="3 6" id="KW-0812">Transmembrane</keyword>
<comment type="subcellular location">
    <subcellularLocation>
        <location evidence="1">Cell membrane</location>
        <topology evidence="1">Multi-pass membrane protein</topology>
    </subcellularLocation>
</comment>
<accession>A0A504URR1</accession>
<feature type="transmembrane region" description="Helical" evidence="6">
    <location>
        <begin position="39"/>
        <end position="65"/>
    </location>
</feature>
<dbReference type="OrthoDB" id="9804822at2"/>
<evidence type="ECO:0000256" key="1">
    <source>
        <dbReference type="ARBA" id="ARBA00004651"/>
    </source>
</evidence>
<dbReference type="PANTHER" id="PTHR30086:SF20">
    <property type="entry name" value="ARGININE EXPORTER PROTEIN ARGO-RELATED"/>
    <property type="match status" value="1"/>
</dbReference>
<sequence length="211" mass="22684">MSHVSWIVFAVASVALLAVPGRSALLVMAYALGHGKKTAFATVIGVTLGNLVAIGVALATLWLMLQISPVAYDYAIWFGSAYIVYVAVRTWRTPVAGGLIADNDNLPEEKPLRVIAHCCRETVRNTRNTLFLVALLPQFMTAGEAFLPHAREFATTFALLSVATTLTYALAAGKIREFLRKHPKRRGITRASGTVLIAAGTVTAGYRKIAA</sequence>
<dbReference type="AlphaFoldDB" id="A0A504URR1"/>
<comment type="caution">
    <text evidence="7">The sequence shown here is derived from an EMBL/GenBank/DDBJ whole genome shotgun (WGS) entry which is preliminary data.</text>
</comment>
<feature type="transmembrane region" description="Helical" evidence="6">
    <location>
        <begin position="71"/>
        <end position="88"/>
    </location>
</feature>
<evidence type="ECO:0000313" key="7">
    <source>
        <dbReference type="EMBL" id="TPP11476.1"/>
    </source>
</evidence>
<feature type="transmembrane region" description="Helical" evidence="6">
    <location>
        <begin position="6"/>
        <end position="32"/>
    </location>
</feature>
<keyword evidence="8" id="KW-1185">Reference proteome</keyword>
<evidence type="ECO:0000256" key="4">
    <source>
        <dbReference type="ARBA" id="ARBA00022989"/>
    </source>
</evidence>
<feature type="transmembrane region" description="Helical" evidence="6">
    <location>
        <begin position="153"/>
        <end position="175"/>
    </location>
</feature>
<evidence type="ECO:0000256" key="6">
    <source>
        <dbReference type="SAM" id="Phobius"/>
    </source>
</evidence>
<dbReference type="InterPro" id="IPR001123">
    <property type="entry name" value="LeuE-type"/>
</dbReference>
<dbReference type="Pfam" id="PF01810">
    <property type="entry name" value="LysE"/>
    <property type="match status" value="1"/>
</dbReference>
<dbReference type="Proteomes" id="UP000316429">
    <property type="component" value="Unassembled WGS sequence"/>
</dbReference>
<dbReference type="EMBL" id="VFYP01000001">
    <property type="protein sequence ID" value="TPP11476.1"/>
    <property type="molecule type" value="Genomic_DNA"/>
</dbReference>
<keyword evidence="2" id="KW-1003">Cell membrane</keyword>
<gene>
    <name evidence="7" type="ORF">FJQ55_11925</name>
</gene>
<feature type="transmembrane region" description="Helical" evidence="6">
    <location>
        <begin position="130"/>
        <end position="147"/>
    </location>
</feature>